<dbReference type="InterPro" id="IPR029058">
    <property type="entry name" value="AB_hydrolase_fold"/>
</dbReference>
<evidence type="ECO:0000313" key="2">
    <source>
        <dbReference type="EMBL" id="GFK95542.1"/>
    </source>
</evidence>
<reference evidence="2 3" key="1">
    <citation type="submission" date="2020-04" db="EMBL/GenBank/DDBJ databases">
        <authorList>
            <consortium name="Desulfovibrio sp. FSS-1 genome sequencing consortium"/>
            <person name="Shimoshige H."/>
            <person name="Kobayashi H."/>
            <person name="Maekawa T."/>
        </authorList>
    </citation>
    <scope>NUCLEOTIDE SEQUENCE [LARGE SCALE GENOMIC DNA]</scope>
    <source>
        <strain evidence="2 3">SIID29052-01</strain>
    </source>
</reference>
<dbReference type="Proteomes" id="UP000494245">
    <property type="component" value="Unassembled WGS sequence"/>
</dbReference>
<evidence type="ECO:0000256" key="1">
    <source>
        <dbReference type="SAM" id="SignalP"/>
    </source>
</evidence>
<proteinExistence type="predicted"/>
<dbReference type="AlphaFoldDB" id="A0A6V8LSU0"/>
<dbReference type="Gene3D" id="3.40.50.1820">
    <property type="entry name" value="alpha/beta hydrolase"/>
    <property type="match status" value="1"/>
</dbReference>
<keyword evidence="3" id="KW-1185">Reference proteome</keyword>
<dbReference type="SUPFAM" id="SSF53474">
    <property type="entry name" value="alpha/beta-Hydrolases"/>
    <property type="match status" value="1"/>
</dbReference>
<protein>
    <recommendedName>
        <fullName evidence="4">Dienelactone hydrolase</fullName>
    </recommendedName>
</protein>
<feature type="chain" id="PRO_5028819313" description="Dienelactone hydrolase" evidence="1">
    <location>
        <begin position="25"/>
        <end position="334"/>
    </location>
</feature>
<accession>A0A6V8LSU0</accession>
<dbReference type="InterPro" id="IPR016986">
    <property type="entry name" value="UCP031982_abhydr"/>
</dbReference>
<gene>
    <name evidence="2" type="ORF">NNJEOMEG_03408</name>
</gene>
<comment type="caution">
    <text evidence="2">The sequence shown here is derived from an EMBL/GenBank/DDBJ whole genome shotgun (WGS) entry which is preliminary data.</text>
</comment>
<feature type="signal peptide" evidence="1">
    <location>
        <begin position="1"/>
        <end position="24"/>
    </location>
</feature>
<reference evidence="2 3" key="2">
    <citation type="submission" date="2020-05" db="EMBL/GenBank/DDBJ databases">
        <title>Draft genome sequence of Desulfovibrio sp. strainFSS-1.</title>
        <authorList>
            <person name="Shimoshige H."/>
            <person name="Kobayashi H."/>
            <person name="Maekawa T."/>
        </authorList>
    </citation>
    <scope>NUCLEOTIDE SEQUENCE [LARGE SCALE GENOMIC DNA]</scope>
    <source>
        <strain evidence="2 3">SIID29052-01</strain>
    </source>
</reference>
<organism evidence="2 3">
    <name type="scientific">Fundidesulfovibrio magnetotacticus</name>
    <dbReference type="NCBI Taxonomy" id="2730080"/>
    <lineage>
        <taxon>Bacteria</taxon>
        <taxon>Pseudomonadati</taxon>
        <taxon>Thermodesulfobacteriota</taxon>
        <taxon>Desulfovibrionia</taxon>
        <taxon>Desulfovibrionales</taxon>
        <taxon>Desulfovibrionaceae</taxon>
        <taxon>Fundidesulfovibrio</taxon>
    </lineage>
</organism>
<keyword evidence="1" id="KW-0732">Signal</keyword>
<name>A0A6V8LSU0_9BACT</name>
<dbReference type="PIRSF" id="PIRSF031982">
    <property type="entry name" value="UCP031982_abhydr"/>
    <property type="match status" value="1"/>
</dbReference>
<dbReference type="RefSeq" id="WP_173086637.1">
    <property type="nucleotide sequence ID" value="NZ_BLTE01000018.1"/>
</dbReference>
<sequence length="334" mass="34955">MTGRSALLPTLLLLWLLACGTARAHGVGLRILSCPATDGQPMQAAVFYLAQAPADGFTSFGPVRAAAVREAPPLPGRRPLVGLSHGNAGSMLSHHDTASALARAGFLVVCPMHPGDNFRDQSRLGSPALFLNRPGEVSAALDAVMRDPLFASLADPERLGAAGFSMGGYDVLVLAGARPDFQLADAYCERPGALGFCANRRAIAATELPPGGLADPRLRAVAAMAPMDAFFSGRSLSTLGCPVLLFAAERDEAVRPAGELERLLPSFPPGTRLHAVAGAGHFVFLAPCGPEQAKAVPRLCQDPEGVDRQAVHEALHAELIDFFTRHLGAPEPTP</sequence>
<evidence type="ECO:0008006" key="4">
    <source>
        <dbReference type="Google" id="ProtNLM"/>
    </source>
</evidence>
<dbReference type="EMBL" id="BLTE01000018">
    <property type="protein sequence ID" value="GFK95542.1"/>
    <property type="molecule type" value="Genomic_DNA"/>
</dbReference>
<evidence type="ECO:0000313" key="3">
    <source>
        <dbReference type="Proteomes" id="UP000494245"/>
    </source>
</evidence>
<dbReference type="PROSITE" id="PS51257">
    <property type="entry name" value="PROKAR_LIPOPROTEIN"/>
    <property type="match status" value="1"/>
</dbReference>